<protein>
    <recommendedName>
        <fullName evidence="7">Endolytic murein transglycosylase</fullName>
        <ecNumber evidence="7">4.2.2.29</ecNumber>
    </recommendedName>
    <alternativeName>
        <fullName evidence="7">Peptidoglycan lytic transglycosylase</fullName>
    </alternativeName>
    <alternativeName>
        <fullName evidence="7">Peptidoglycan polymerization terminase</fullName>
    </alternativeName>
</protein>
<keyword evidence="6 7" id="KW-0961">Cell wall biogenesis/degradation</keyword>
<comment type="function">
    <text evidence="7">Functions as a peptidoglycan terminase that cleaves nascent peptidoglycan strands endolytically to terminate their elongation.</text>
</comment>
<comment type="caution">
    <text evidence="9">The sequence shown here is derived from an EMBL/GenBank/DDBJ whole genome shotgun (WGS) entry which is preliminary data.</text>
</comment>
<evidence type="ECO:0000256" key="7">
    <source>
        <dbReference type="HAMAP-Rule" id="MF_02065"/>
    </source>
</evidence>
<keyword evidence="7" id="KW-0997">Cell inner membrane</keyword>
<comment type="catalytic activity">
    <reaction evidence="7">
        <text>a peptidoglycan chain = a peptidoglycan chain with N-acetyl-1,6-anhydromuramyl-[peptide] at the reducing end + a peptidoglycan chain with N-acetylglucosamine at the non-reducing end.</text>
        <dbReference type="EC" id="4.2.2.29"/>
    </reaction>
</comment>
<keyword evidence="10" id="KW-1185">Reference proteome</keyword>
<dbReference type="RefSeq" id="WP_036240055.1">
    <property type="nucleotide sequence ID" value="NZ_BSOR01000029.1"/>
</dbReference>
<evidence type="ECO:0000313" key="10">
    <source>
        <dbReference type="Proteomes" id="UP001156682"/>
    </source>
</evidence>
<dbReference type="HAMAP" id="MF_02065">
    <property type="entry name" value="MltG"/>
    <property type="match status" value="1"/>
</dbReference>
<evidence type="ECO:0000313" key="9">
    <source>
        <dbReference type="EMBL" id="GLR64282.1"/>
    </source>
</evidence>
<dbReference type="Gene3D" id="3.30.1490.480">
    <property type="entry name" value="Endolytic murein transglycosylase"/>
    <property type="match status" value="1"/>
</dbReference>
<dbReference type="EC" id="4.2.2.29" evidence="7"/>
<accession>A0ABQ6A145</accession>
<evidence type="ECO:0000256" key="4">
    <source>
        <dbReference type="ARBA" id="ARBA00023136"/>
    </source>
</evidence>
<dbReference type="PANTHER" id="PTHR30518:SF2">
    <property type="entry name" value="ENDOLYTIC MUREIN TRANSGLYCOSYLASE"/>
    <property type="match status" value="1"/>
</dbReference>
<dbReference type="Gene3D" id="3.30.160.60">
    <property type="entry name" value="Classic Zinc Finger"/>
    <property type="match status" value="1"/>
</dbReference>
<keyword evidence="3 7" id="KW-1133">Transmembrane helix</keyword>
<evidence type="ECO:0000256" key="8">
    <source>
        <dbReference type="SAM" id="SignalP"/>
    </source>
</evidence>
<organism evidence="9 10">
    <name type="scientific">Marinospirillum insulare</name>
    <dbReference type="NCBI Taxonomy" id="217169"/>
    <lineage>
        <taxon>Bacteria</taxon>
        <taxon>Pseudomonadati</taxon>
        <taxon>Pseudomonadota</taxon>
        <taxon>Gammaproteobacteria</taxon>
        <taxon>Oceanospirillales</taxon>
        <taxon>Oceanospirillaceae</taxon>
        <taxon>Marinospirillum</taxon>
    </lineage>
</organism>
<evidence type="ECO:0000256" key="3">
    <source>
        <dbReference type="ARBA" id="ARBA00022989"/>
    </source>
</evidence>
<dbReference type="InterPro" id="IPR003770">
    <property type="entry name" value="MLTG-like"/>
</dbReference>
<keyword evidence="4 7" id="KW-0472">Membrane</keyword>
<comment type="similarity">
    <text evidence="7">Belongs to the transglycosylase MltG family.</text>
</comment>
<proteinExistence type="inferred from homology"/>
<dbReference type="Pfam" id="PF02618">
    <property type="entry name" value="YceG"/>
    <property type="match status" value="1"/>
</dbReference>
<sequence>MIKKIVFALLVCLLLSISASAYWFNQQLNQPLQLDSARILDITPGRSFIGLLNQLEQEGVIDSSLPMRIWLRLTDDPGVIRTGEYQLQPPMTLTQLYKKLQVGEVVTYKITLVEGSTFSDMRETLAKAEKLTSTTADWSEAKIMENLGQPNEAAEGWFFPDTYTYSKGMQDLDLMRQANLTMQELLKDVWASRVKGLPYKTPYDVLIMASIVERETGAPHEREDIAGVFVRRLQKGMRLQTDPTVIYGMDKNYQGKITRRNLREPSPWNTYTMHGLPLTPIALPGEAALRASVNPAQGKALYFVARGDGTHKFSATLAEHNLAVKKYQLKRREDYRSWPAPTSEQETNNE</sequence>
<feature type="site" description="Important for catalytic activity" evidence="7">
    <location>
        <position position="215"/>
    </location>
</feature>
<feature type="signal peptide" evidence="8">
    <location>
        <begin position="1"/>
        <end position="21"/>
    </location>
</feature>
<keyword evidence="5 7" id="KW-0456">Lyase</keyword>
<keyword evidence="2 7" id="KW-0812">Transmembrane</keyword>
<dbReference type="NCBIfam" id="TIGR00247">
    <property type="entry name" value="endolytic transglycosylase MltG"/>
    <property type="match status" value="1"/>
</dbReference>
<dbReference type="EMBL" id="BSOR01000029">
    <property type="protein sequence ID" value="GLR64282.1"/>
    <property type="molecule type" value="Genomic_DNA"/>
</dbReference>
<evidence type="ECO:0000256" key="6">
    <source>
        <dbReference type="ARBA" id="ARBA00023316"/>
    </source>
</evidence>
<evidence type="ECO:0000256" key="2">
    <source>
        <dbReference type="ARBA" id="ARBA00022692"/>
    </source>
</evidence>
<feature type="chain" id="PRO_5045361524" description="Endolytic murein transglycosylase" evidence="8">
    <location>
        <begin position="22"/>
        <end position="350"/>
    </location>
</feature>
<keyword evidence="8" id="KW-0732">Signal</keyword>
<dbReference type="PANTHER" id="PTHR30518">
    <property type="entry name" value="ENDOLYTIC MUREIN TRANSGLYCOSYLASE"/>
    <property type="match status" value="1"/>
</dbReference>
<name>A0ABQ6A145_9GAMM</name>
<evidence type="ECO:0000256" key="1">
    <source>
        <dbReference type="ARBA" id="ARBA00022475"/>
    </source>
</evidence>
<evidence type="ECO:0000256" key="5">
    <source>
        <dbReference type="ARBA" id="ARBA00023239"/>
    </source>
</evidence>
<reference evidence="10" key="1">
    <citation type="journal article" date="2019" name="Int. J. Syst. Evol. Microbiol.">
        <title>The Global Catalogue of Microorganisms (GCM) 10K type strain sequencing project: providing services to taxonomists for standard genome sequencing and annotation.</title>
        <authorList>
            <consortium name="The Broad Institute Genomics Platform"/>
            <consortium name="The Broad Institute Genome Sequencing Center for Infectious Disease"/>
            <person name="Wu L."/>
            <person name="Ma J."/>
        </authorList>
    </citation>
    <scope>NUCLEOTIDE SEQUENCE [LARGE SCALE GENOMIC DNA]</scope>
    <source>
        <strain evidence="10">NBRC 100033</strain>
    </source>
</reference>
<dbReference type="CDD" id="cd08010">
    <property type="entry name" value="MltG_like"/>
    <property type="match status" value="1"/>
</dbReference>
<dbReference type="Proteomes" id="UP001156682">
    <property type="component" value="Unassembled WGS sequence"/>
</dbReference>
<gene>
    <name evidence="7" type="primary">mltG</name>
    <name evidence="9" type="ORF">GCM10007878_17200</name>
</gene>
<keyword evidence="1 7" id="KW-1003">Cell membrane</keyword>